<gene>
    <name evidence="1" type="ORF">GCM10010094_81130</name>
</gene>
<keyword evidence="2" id="KW-1185">Reference proteome</keyword>
<reference evidence="1" key="1">
    <citation type="journal article" date="2014" name="Int. J. Syst. Evol. Microbiol.">
        <title>Complete genome sequence of Corynebacterium casei LMG S-19264T (=DSM 44701T), isolated from a smear-ripened cheese.</title>
        <authorList>
            <consortium name="US DOE Joint Genome Institute (JGI-PGF)"/>
            <person name="Walter F."/>
            <person name="Albersmeier A."/>
            <person name="Kalinowski J."/>
            <person name="Ruckert C."/>
        </authorList>
    </citation>
    <scope>NUCLEOTIDE SEQUENCE</scope>
    <source>
        <strain evidence="1">JCM 3035</strain>
    </source>
</reference>
<evidence type="ECO:0008006" key="3">
    <source>
        <dbReference type="Google" id="ProtNLM"/>
    </source>
</evidence>
<protein>
    <recommendedName>
        <fullName evidence="3">Transposase</fullName>
    </recommendedName>
</protein>
<evidence type="ECO:0000313" key="2">
    <source>
        <dbReference type="Proteomes" id="UP000637788"/>
    </source>
</evidence>
<dbReference type="EMBL" id="BMPQ01000036">
    <property type="protein sequence ID" value="GGL08095.1"/>
    <property type="molecule type" value="Genomic_DNA"/>
</dbReference>
<dbReference type="Proteomes" id="UP000637788">
    <property type="component" value="Unassembled WGS sequence"/>
</dbReference>
<accession>A0A917RHA4</accession>
<comment type="caution">
    <text evidence="1">The sequence shown here is derived from an EMBL/GenBank/DDBJ whole genome shotgun (WGS) entry which is preliminary data.</text>
</comment>
<evidence type="ECO:0000313" key="1">
    <source>
        <dbReference type="EMBL" id="GGL08095.1"/>
    </source>
</evidence>
<name>A0A917RHA4_9ACTN</name>
<organism evidence="1 2">
    <name type="scientific">Streptomyces flaveus</name>
    <dbReference type="NCBI Taxonomy" id="66370"/>
    <lineage>
        <taxon>Bacteria</taxon>
        <taxon>Bacillati</taxon>
        <taxon>Actinomycetota</taxon>
        <taxon>Actinomycetes</taxon>
        <taxon>Kitasatosporales</taxon>
        <taxon>Streptomycetaceae</taxon>
        <taxon>Streptomyces</taxon>
        <taxon>Streptomyces aurantiacus group</taxon>
    </lineage>
</organism>
<reference evidence="1" key="2">
    <citation type="submission" date="2020-09" db="EMBL/GenBank/DDBJ databases">
        <authorList>
            <person name="Sun Q."/>
            <person name="Ohkuma M."/>
        </authorList>
    </citation>
    <scope>NUCLEOTIDE SEQUENCE</scope>
    <source>
        <strain evidence="1">JCM 3035</strain>
    </source>
</reference>
<proteinExistence type="predicted"/>
<sequence length="229" mass="24255">MTSGGCFYLFGEGLWAGCCSCPGRYSTPVECARSRETVNRSDLADWANYGYCRSHSRFYWGLKLHLVCTPAGRPVRPGINRTAGPCSPVLGAIPGDRKGIDEQLGAGKVVVLSAPALSGRAWFPGVSSSRAGCSPSWSSPRASAVAVTAYTCIYVAPRQGSDDRLLARDESEEVRLRDTGTLGDRLGRGAVVALECELGDRGAGMTLSRLSCLLIQPVPPCRRAPVGSA</sequence>
<dbReference type="AlphaFoldDB" id="A0A917RHA4"/>